<evidence type="ECO:0000313" key="7">
    <source>
        <dbReference type="EMBL" id="CAF3529653.1"/>
    </source>
</evidence>
<feature type="compositionally biased region" description="Basic and acidic residues" evidence="3">
    <location>
        <begin position="396"/>
        <end position="406"/>
    </location>
</feature>
<feature type="region of interest" description="Disordered" evidence="3">
    <location>
        <begin position="329"/>
        <end position="368"/>
    </location>
</feature>
<dbReference type="PANTHER" id="PTHR45721:SF15">
    <property type="entry name" value="INTERMEDIATE FILAMENT PROTEIN IFP-1"/>
    <property type="match status" value="1"/>
</dbReference>
<evidence type="ECO:0000313" key="9">
    <source>
        <dbReference type="Proteomes" id="UP000663829"/>
    </source>
</evidence>
<dbReference type="GO" id="GO:0090435">
    <property type="term" value="P:protein localization to nuclear envelope"/>
    <property type="evidence" value="ECO:0007669"/>
    <property type="project" value="TreeGrafter"/>
</dbReference>
<comment type="caution">
    <text evidence="6">The sequence shown here is derived from an EMBL/GenBank/DDBJ whole genome shotgun (WGS) entry which is preliminary data.</text>
</comment>
<dbReference type="Gene3D" id="2.60.40.1260">
    <property type="entry name" value="Lamin Tail domain"/>
    <property type="match status" value="1"/>
</dbReference>
<reference evidence="6" key="1">
    <citation type="submission" date="2021-02" db="EMBL/GenBank/DDBJ databases">
        <authorList>
            <person name="Nowell W R."/>
        </authorList>
    </citation>
    <scope>NUCLEOTIDE SEQUENCE</scope>
</reference>
<dbReference type="EMBL" id="CAJNOQ010001029">
    <property type="protein sequence ID" value="CAF0861761.1"/>
    <property type="molecule type" value="Genomic_DNA"/>
</dbReference>
<dbReference type="GO" id="GO:0005200">
    <property type="term" value="F:structural constituent of cytoskeleton"/>
    <property type="evidence" value="ECO:0007669"/>
    <property type="project" value="TreeGrafter"/>
</dbReference>
<protein>
    <recommendedName>
        <fullName evidence="4">LTD domain-containing protein</fullName>
    </recommendedName>
</protein>
<evidence type="ECO:0000313" key="6">
    <source>
        <dbReference type="EMBL" id="CAF0861761.1"/>
    </source>
</evidence>
<evidence type="ECO:0000313" key="8">
    <source>
        <dbReference type="EMBL" id="CAF3649418.1"/>
    </source>
</evidence>
<feature type="region of interest" description="Disordered" evidence="3">
    <location>
        <begin position="381"/>
        <end position="406"/>
    </location>
</feature>
<dbReference type="EMBL" id="CAJOBC010001029">
    <property type="protein sequence ID" value="CAF3649418.1"/>
    <property type="molecule type" value="Genomic_DNA"/>
</dbReference>
<proteinExistence type="predicted"/>
<evidence type="ECO:0000259" key="4">
    <source>
        <dbReference type="PROSITE" id="PS51841"/>
    </source>
</evidence>
<feature type="coiled-coil region" evidence="2">
    <location>
        <begin position="93"/>
        <end position="127"/>
    </location>
</feature>
<accession>A0A813WYI0</accession>
<keyword evidence="1 2" id="KW-0175">Coiled coil</keyword>
<dbReference type="InterPro" id="IPR001322">
    <property type="entry name" value="Lamin_tail_dom"/>
</dbReference>
<dbReference type="Proteomes" id="UP000663829">
    <property type="component" value="Unassembled WGS sequence"/>
</dbReference>
<dbReference type="PROSITE" id="PS51841">
    <property type="entry name" value="LTD"/>
    <property type="match status" value="1"/>
</dbReference>
<dbReference type="GO" id="GO:0051664">
    <property type="term" value="P:nuclear pore localization"/>
    <property type="evidence" value="ECO:0007669"/>
    <property type="project" value="TreeGrafter"/>
</dbReference>
<dbReference type="Proteomes" id="UP000682733">
    <property type="component" value="Unassembled WGS sequence"/>
</dbReference>
<dbReference type="EMBL" id="CAJOBA010000405">
    <property type="protein sequence ID" value="CAF3529653.1"/>
    <property type="molecule type" value="Genomic_DNA"/>
</dbReference>
<dbReference type="SUPFAM" id="SSF74853">
    <property type="entry name" value="Lamin A/C globular tail domain"/>
    <property type="match status" value="1"/>
</dbReference>
<feature type="domain" description="LTD" evidence="4">
    <location>
        <begin position="575"/>
        <end position="691"/>
    </location>
</feature>
<dbReference type="PANTHER" id="PTHR45721">
    <property type="entry name" value="LAMIN DM0-RELATED"/>
    <property type="match status" value="1"/>
</dbReference>
<evidence type="ECO:0000256" key="1">
    <source>
        <dbReference type="ARBA" id="ARBA00023054"/>
    </source>
</evidence>
<keyword evidence="9" id="KW-1185">Reference proteome</keyword>
<evidence type="ECO:0000256" key="2">
    <source>
        <dbReference type="SAM" id="Coils"/>
    </source>
</evidence>
<gene>
    <name evidence="6" type="ORF">GPM918_LOCUS6626</name>
    <name evidence="5" type="ORF">OVA965_LOCUS2007</name>
    <name evidence="8" type="ORF">SRO942_LOCUS6626</name>
    <name evidence="7" type="ORF">TMI583_LOCUS2007</name>
</gene>
<name>A0A813WYI0_9BILA</name>
<sequence length="693" mass="82594">MSPGVPFHNLKTEGLWHFPFKIYSKNTHWHRNLKSTVVYCTILMALVQRFTSTVSAQHTAGGTYDLISGDGTANVLKDIATVQNRDLMEKQQLNSLNDRLEDLIGYLDGLEAANKQLSDDIHSLIDSWGITGENRFRLLQDLDQVLSRLKDTNRNKIILNVESKIFDEQAEILNRISAMYMDVLNLYQEKYSIIKDLQGELEDEFRKIQHRLQLSDEQVKKLDQDYRAELEKFRQYMIEWSKIALEKQQIVNEIQSLKEQYNLKMALNHEEILEWQRLLQRFSHDSTNYYKDSLETIKQQIYNDYEQMAKEQHLEIEQTLKTRLSEIQEKVSRGLPMSDQGEQKRLEQSNRFESKLEESQHEHDHWNNEYRRLLEDTQRKRRQLQDLESEQNSQQQKDHNQHERLKQTTNTLKEEYYQMKDELDRLAYSLRFSVEEELKIYEALLNSLHRKKDERINLNQRRIITSGSTTIEQQEHDRNIPTIRIEEPNGTNRWQFDTLSRHSSTQSGDKDRLASTSSNYAEQYKSKTDMEKYDFEQNITDKNKTTTTTVRQFIHVTPQPVSHTLSEIDEELLQKKVHITRKYKGTILIKFVDVSGRFVEIENMGDYPRDLTDWYIIRDVDGRRFEYNFPVYELEQHTSVRIYGNYHRPSNDITNEPQLITKFHDWGNGRSMETRLYSKDNKEKAFFEQTIRE</sequence>
<feature type="region of interest" description="Disordered" evidence="3">
    <location>
        <begin position="499"/>
        <end position="519"/>
    </location>
</feature>
<evidence type="ECO:0000313" key="5">
    <source>
        <dbReference type="EMBL" id="CAF0750941.1"/>
    </source>
</evidence>
<dbReference type="OrthoDB" id="10011412at2759"/>
<dbReference type="GO" id="GO:0006998">
    <property type="term" value="P:nuclear envelope organization"/>
    <property type="evidence" value="ECO:0007669"/>
    <property type="project" value="TreeGrafter"/>
</dbReference>
<dbReference type="InterPro" id="IPR036415">
    <property type="entry name" value="Lamin_tail_dom_sf"/>
</dbReference>
<feature type="compositionally biased region" description="Basic and acidic residues" evidence="3">
    <location>
        <begin position="341"/>
        <end position="368"/>
    </location>
</feature>
<dbReference type="GO" id="GO:0005652">
    <property type="term" value="C:nuclear lamina"/>
    <property type="evidence" value="ECO:0007669"/>
    <property type="project" value="TreeGrafter"/>
</dbReference>
<dbReference type="AlphaFoldDB" id="A0A813WYI0"/>
<dbReference type="Proteomes" id="UP000677228">
    <property type="component" value="Unassembled WGS sequence"/>
</dbReference>
<dbReference type="EMBL" id="CAJNOK010000405">
    <property type="protein sequence ID" value="CAF0750941.1"/>
    <property type="molecule type" value="Genomic_DNA"/>
</dbReference>
<dbReference type="GO" id="GO:0007097">
    <property type="term" value="P:nuclear migration"/>
    <property type="evidence" value="ECO:0007669"/>
    <property type="project" value="TreeGrafter"/>
</dbReference>
<evidence type="ECO:0000256" key="3">
    <source>
        <dbReference type="SAM" id="MobiDB-lite"/>
    </source>
</evidence>
<organism evidence="6 9">
    <name type="scientific">Didymodactylos carnosus</name>
    <dbReference type="NCBI Taxonomy" id="1234261"/>
    <lineage>
        <taxon>Eukaryota</taxon>
        <taxon>Metazoa</taxon>
        <taxon>Spiralia</taxon>
        <taxon>Gnathifera</taxon>
        <taxon>Rotifera</taxon>
        <taxon>Eurotatoria</taxon>
        <taxon>Bdelloidea</taxon>
        <taxon>Philodinida</taxon>
        <taxon>Philodinidae</taxon>
        <taxon>Didymodactylos</taxon>
    </lineage>
</organism>
<dbReference type="GO" id="GO:0031507">
    <property type="term" value="P:heterochromatin formation"/>
    <property type="evidence" value="ECO:0007669"/>
    <property type="project" value="TreeGrafter"/>
</dbReference>
<dbReference type="Proteomes" id="UP000681722">
    <property type="component" value="Unassembled WGS sequence"/>
</dbReference>